<dbReference type="OMA" id="INSAGMW"/>
<gene>
    <name evidence="2" type="ORF">CAEBREN_05176</name>
</gene>
<dbReference type="Pfam" id="PF07735">
    <property type="entry name" value="FBA_2"/>
    <property type="match status" value="1"/>
</dbReference>
<feature type="domain" description="Sdz-33 F-box" evidence="1">
    <location>
        <begin position="208"/>
        <end position="255"/>
    </location>
</feature>
<dbReference type="AlphaFoldDB" id="G0MC11"/>
<sequence>MTSFYERLGNYLTYISCGNGYGRIEAPKDDLFEIFNAVHNPDEDSELLLFNKSNTMKSWIAYQFSDSNGIKVVVGYGEPEQKWYTIRIVPTDREQDFGKLIQTAPLTANFFYNCLENGLQTLSSRLYEILPSKTKTHTILTKEDMDIRDLCNFENALTSQAIWLGKSNITKHELDFMYENFNNAVLIVINSAGMWPEGMGTFPLKFPQAMIASSIPMKLEDLMTMETRYLSLLNSNFTSMDINKFIKLWLEKKIPEKFTWLEVYGTMISKTLLQDLDVIPWDCKSRAKTNYLPNCGIIDFETAFDVLRDDGMLASLKVFPGVCHFVVWKERFPNDSEVQEVVTIDMADFIQHLQF</sequence>
<evidence type="ECO:0000313" key="3">
    <source>
        <dbReference type="Proteomes" id="UP000008068"/>
    </source>
</evidence>
<dbReference type="HOGENOM" id="CLU_781255_0_0_1"/>
<keyword evidence="3" id="KW-1185">Reference proteome</keyword>
<evidence type="ECO:0000313" key="2">
    <source>
        <dbReference type="EMBL" id="EGT45837.1"/>
    </source>
</evidence>
<dbReference type="OrthoDB" id="5908620at2759"/>
<reference evidence="3" key="1">
    <citation type="submission" date="2011-07" db="EMBL/GenBank/DDBJ databases">
        <authorList>
            <consortium name="Caenorhabditis brenneri Sequencing and Analysis Consortium"/>
            <person name="Wilson R.K."/>
        </authorList>
    </citation>
    <scope>NUCLEOTIDE SEQUENCE [LARGE SCALE GENOMIC DNA]</scope>
    <source>
        <strain evidence="3">PB2801</strain>
    </source>
</reference>
<dbReference type="PANTHER" id="PTHR21503">
    <property type="entry name" value="F-BOX-CONTAINING HYPOTHETICAL PROTEIN C.ELEGANS"/>
    <property type="match status" value="1"/>
</dbReference>
<evidence type="ECO:0000259" key="1">
    <source>
        <dbReference type="Pfam" id="PF07735"/>
    </source>
</evidence>
<name>G0MC11_CAEBE</name>
<dbReference type="eggNOG" id="ENOG502TK1C">
    <property type="taxonomic scope" value="Eukaryota"/>
</dbReference>
<dbReference type="EMBL" id="GL379789">
    <property type="protein sequence ID" value="EGT45837.1"/>
    <property type="molecule type" value="Genomic_DNA"/>
</dbReference>
<organism evidence="3">
    <name type="scientific">Caenorhabditis brenneri</name>
    <name type="common">Nematode worm</name>
    <dbReference type="NCBI Taxonomy" id="135651"/>
    <lineage>
        <taxon>Eukaryota</taxon>
        <taxon>Metazoa</taxon>
        <taxon>Ecdysozoa</taxon>
        <taxon>Nematoda</taxon>
        <taxon>Chromadorea</taxon>
        <taxon>Rhabditida</taxon>
        <taxon>Rhabditina</taxon>
        <taxon>Rhabditomorpha</taxon>
        <taxon>Rhabditoidea</taxon>
        <taxon>Rhabditidae</taxon>
        <taxon>Peloderinae</taxon>
        <taxon>Caenorhabditis</taxon>
    </lineage>
</organism>
<accession>G0MC11</accession>
<dbReference type="InParanoid" id="G0MC11"/>
<dbReference type="Proteomes" id="UP000008068">
    <property type="component" value="Unassembled WGS sequence"/>
</dbReference>
<proteinExistence type="predicted"/>
<protein>
    <recommendedName>
        <fullName evidence="1">Sdz-33 F-box domain-containing protein</fullName>
    </recommendedName>
</protein>
<dbReference type="InterPro" id="IPR012885">
    <property type="entry name" value="F-box_Sdz-33"/>
</dbReference>
<dbReference type="PANTHER" id="PTHR21503:SF36">
    <property type="entry name" value="F-BOX ASSOCIATED DOMAIN-CONTAINING PROTEIN"/>
    <property type="match status" value="1"/>
</dbReference>